<keyword evidence="2" id="KW-0378">Hydrolase</keyword>
<dbReference type="Pfam" id="PF20434">
    <property type="entry name" value="BD-FAE"/>
    <property type="match status" value="1"/>
</dbReference>
<accession>A0A1T4Z0L7</accession>
<feature type="chain" id="PRO_5012233689" evidence="3">
    <location>
        <begin position="18"/>
        <end position="303"/>
    </location>
</feature>
<dbReference type="RefSeq" id="WP_078815795.1">
    <property type="nucleotide sequence ID" value="NZ_FUYE01000023.1"/>
</dbReference>
<reference evidence="6" key="1">
    <citation type="submission" date="2017-02" db="EMBL/GenBank/DDBJ databases">
        <authorList>
            <person name="Varghese N."/>
            <person name="Submissions S."/>
        </authorList>
    </citation>
    <scope>NUCLEOTIDE SEQUENCE [LARGE SCALE GENOMIC DNA]</scope>
    <source>
        <strain evidence="6">ATCC 700200</strain>
    </source>
</reference>
<dbReference type="PANTHER" id="PTHR48081">
    <property type="entry name" value="AB HYDROLASE SUPERFAMILY PROTEIN C4A8.06C"/>
    <property type="match status" value="1"/>
</dbReference>
<comment type="similarity">
    <text evidence="1">Belongs to the 'GDXG' lipolytic enzyme family.</text>
</comment>
<dbReference type="SUPFAM" id="SSF53474">
    <property type="entry name" value="alpha/beta-Hydrolases"/>
    <property type="match status" value="1"/>
</dbReference>
<evidence type="ECO:0000256" key="2">
    <source>
        <dbReference type="ARBA" id="ARBA00022801"/>
    </source>
</evidence>
<gene>
    <name evidence="5" type="ORF">SAMN02745166_04672</name>
</gene>
<dbReference type="Gene3D" id="3.40.50.1820">
    <property type="entry name" value="alpha/beta hydrolase"/>
    <property type="match status" value="1"/>
</dbReference>
<dbReference type="InterPro" id="IPR049492">
    <property type="entry name" value="BD-FAE-like_dom"/>
</dbReference>
<keyword evidence="6" id="KW-1185">Reference proteome</keyword>
<feature type="signal peptide" evidence="3">
    <location>
        <begin position="1"/>
        <end position="17"/>
    </location>
</feature>
<name>A0A1T4Z0L7_9BACT</name>
<evidence type="ECO:0000313" key="5">
    <source>
        <dbReference type="EMBL" id="SKB07348.1"/>
    </source>
</evidence>
<protein>
    <submittedName>
        <fullName evidence="5">Acetyl esterase/lipase</fullName>
    </submittedName>
</protein>
<dbReference type="InterPro" id="IPR050300">
    <property type="entry name" value="GDXG_lipolytic_enzyme"/>
</dbReference>
<dbReference type="EMBL" id="FUYE01000023">
    <property type="protein sequence ID" value="SKB07348.1"/>
    <property type="molecule type" value="Genomic_DNA"/>
</dbReference>
<dbReference type="InterPro" id="IPR029058">
    <property type="entry name" value="AB_hydrolase_fold"/>
</dbReference>
<dbReference type="OrthoDB" id="9815425at2"/>
<evidence type="ECO:0000256" key="3">
    <source>
        <dbReference type="SAM" id="SignalP"/>
    </source>
</evidence>
<dbReference type="STRING" id="48467.SAMN02745166_04672"/>
<evidence type="ECO:0000259" key="4">
    <source>
        <dbReference type="Pfam" id="PF20434"/>
    </source>
</evidence>
<evidence type="ECO:0000313" key="6">
    <source>
        <dbReference type="Proteomes" id="UP000190774"/>
    </source>
</evidence>
<feature type="domain" description="BD-FAE-like" evidence="4">
    <location>
        <begin position="69"/>
        <end position="255"/>
    </location>
</feature>
<proteinExistence type="inferred from homology"/>
<evidence type="ECO:0000256" key="1">
    <source>
        <dbReference type="ARBA" id="ARBA00010515"/>
    </source>
</evidence>
<organism evidence="5 6">
    <name type="scientific">Prosthecobacter debontii</name>
    <dbReference type="NCBI Taxonomy" id="48467"/>
    <lineage>
        <taxon>Bacteria</taxon>
        <taxon>Pseudomonadati</taxon>
        <taxon>Verrucomicrobiota</taxon>
        <taxon>Verrucomicrobiia</taxon>
        <taxon>Verrucomicrobiales</taxon>
        <taxon>Verrucomicrobiaceae</taxon>
        <taxon>Prosthecobacter</taxon>
    </lineage>
</organism>
<dbReference type="PANTHER" id="PTHR48081:SF30">
    <property type="entry name" value="ACETYL-HYDROLASE LIPR-RELATED"/>
    <property type="match status" value="1"/>
</dbReference>
<dbReference type="GO" id="GO:0004806">
    <property type="term" value="F:triacylglycerol lipase activity"/>
    <property type="evidence" value="ECO:0007669"/>
    <property type="project" value="TreeGrafter"/>
</dbReference>
<sequence length="303" mass="32360">MMTLPFRLLVLASLCFASLPMVQGQAPAPASKPATTKKPDPVDQLAAKLTPTRTLVYKKLPDRELSLHIFEPEGHKAGDSRACFITIHGGGWTGGNPQRMYPFAAHYQQLGLVGISVHYRLHSAKTGVSVFDCVKDARSAVRYVKQHAQELGIDLQKIIVSGGSAGGHLAAATAMFDDVNEAGEDTAISTTPAALVLLFPVIDCSKEGYGQAKIGDSWKEISPVHQVRAGLPPTITFHGTGDTVTPFAGAKAFHEGMLKAGNKSELVVNEGGAHGYLMRDKALLDDSFTRSDAFLKELGLLAK</sequence>
<keyword evidence="3" id="KW-0732">Signal</keyword>
<dbReference type="AlphaFoldDB" id="A0A1T4Z0L7"/>
<dbReference type="Proteomes" id="UP000190774">
    <property type="component" value="Unassembled WGS sequence"/>
</dbReference>